<feature type="compositionally biased region" description="Basic residues" evidence="12">
    <location>
        <begin position="914"/>
        <end position="925"/>
    </location>
</feature>
<evidence type="ECO:0000256" key="5">
    <source>
        <dbReference type="ARBA" id="ARBA00022741"/>
    </source>
</evidence>
<evidence type="ECO:0000259" key="13">
    <source>
        <dbReference type="Pfam" id="PF00133"/>
    </source>
</evidence>
<dbReference type="PRINTS" id="PR00985">
    <property type="entry name" value="TRNASYNTHLEU"/>
</dbReference>
<keyword evidence="7 11" id="KW-0648">Protein biosynthesis</keyword>
<evidence type="ECO:0000256" key="10">
    <source>
        <dbReference type="ARBA" id="ARBA00047469"/>
    </source>
</evidence>
<dbReference type="CDD" id="cd00812">
    <property type="entry name" value="LeuRS_core"/>
    <property type="match status" value="1"/>
</dbReference>
<dbReference type="PANTHER" id="PTHR43740:SF2">
    <property type="entry name" value="LEUCINE--TRNA LIGASE, MITOCHONDRIAL"/>
    <property type="match status" value="1"/>
</dbReference>
<dbReference type="InterPro" id="IPR014729">
    <property type="entry name" value="Rossmann-like_a/b/a_fold"/>
</dbReference>
<dbReference type="SUPFAM" id="SSF47323">
    <property type="entry name" value="Anticodon-binding domain of a subclass of class I aminoacyl-tRNA synthetases"/>
    <property type="match status" value="1"/>
</dbReference>
<dbReference type="InterPro" id="IPR001412">
    <property type="entry name" value="aa-tRNA-synth_I_CS"/>
</dbReference>
<evidence type="ECO:0000256" key="2">
    <source>
        <dbReference type="ARBA" id="ARBA00005594"/>
    </source>
</evidence>
<dbReference type="AlphaFoldDB" id="A0AAV4A5T6"/>
<dbReference type="GO" id="GO:0002161">
    <property type="term" value="F:aminoacyl-tRNA deacylase activity"/>
    <property type="evidence" value="ECO:0007669"/>
    <property type="project" value="InterPro"/>
</dbReference>
<evidence type="ECO:0000256" key="7">
    <source>
        <dbReference type="ARBA" id="ARBA00022917"/>
    </source>
</evidence>
<name>A0AAV4A5T6_9GAST</name>
<feature type="domain" description="Aminoacyl-tRNA synthetase class Ia" evidence="13">
    <location>
        <begin position="611"/>
        <end position="669"/>
    </location>
</feature>
<dbReference type="FunFam" id="3.40.50.620:FF:000100">
    <property type="entry name" value="probable leucine--tRNA ligase, mitochondrial"/>
    <property type="match status" value="1"/>
</dbReference>
<dbReference type="EC" id="6.1.1.4" evidence="3"/>
<comment type="subcellular location">
    <subcellularLocation>
        <location evidence="1">Mitochondrion matrix</location>
    </subcellularLocation>
</comment>
<dbReference type="EMBL" id="BLXT01003625">
    <property type="protein sequence ID" value="GFO02735.1"/>
    <property type="molecule type" value="Genomic_DNA"/>
</dbReference>
<dbReference type="PROSITE" id="PS00178">
    <property type="entry name" value="AA_TRNA_LIGASE_I"/>
    <property type="match status" value="1"/>
</dbReference>
<feature type="domain" description="Aminoacyl-tRNA synthetase class Ia" evidence="13">
    <location>
        <begin position="433"/>
        <end position="591"/>
    </location>
</feature>
<organism evidence="15 16">
    <name type="scientific">Plakobranchus ocellatus</name>
    <dbReference type="NCBI Taxonomy" id="259542"/>
    <lineage>
        <taxon>Eukaryota</taxon>
        <taxon>Metazoa</taxon>
        <taxon>Spiralia</taxon>
        <taxon>Lophotrochozoa</taxon>
        <taxon>Mollusca</taxon>
        <taxon>Gastropoda</taxon>
        <taxon>Heterobranchia</taxon>
        <taxon>Euthyneura</taxon>
        <taxon>Panpulmonata</taxon>
        <taxon>Sacoglossa</taxon>
        <taxon>Placobranchoidea</taxon>
        <taxon>Plakobranchidae</taxon>
        <taxon>Plakobranchus</taxon>
    </lineage>
</organism>
<dbReference type="PANTHER" id="PTHR43740">
    <property type="entry name" value="LEUCYL-TRNA SYNTHETASE"/>
    <property type="match status" value="1"/>
</dbReference>
<evidence type="ECO:0000256" key="1">
    <source>
        <dbReference type="ARBA" id="ARBA00004305"/>
    </source>
</evidence>
<keyword evidence="16" id="KW-1185">Reference proteome</keyword>
<dbReference type="Pfam" id="PF08264">
    <property type="entry name" value="Anticodon_1"/>
    <property type="match status" value="1"/>
</dbReference>
<dbReference type="GO" id="GO:0005759">
    <property type="term" value="C:mitochondrial matrix"/>
    <property type="evidence" value="ECO:0007669"/>
    <property type="project" value="UniProtKB-SubCell"/>
</dbReference>
<evidence type="ECO:0000256" key="11">
    <source>
        <dbReference type="RuleBase" id="RU363035"/>
    </source>
</evidence>
<feature type="domain" description="Methionyl/Valyl/Leucyl/Isoleucyl-tRNA synthetase anticodon-binding" evidence="14">
    <location>
        <begin position="728"/>
        <end position="824"/>
    </location>
</feature>
<evidence type="ECO:0000313" key="16">
    <source>
        <dbReference type="Proteomes" id="UP000735302"/>
    </source>
</evidence>
<evidence type="ECO:0000256" key="4">
    <source>
        <dbReference type="ARBA" id="ARBA00022598"/>
    </source>
</evidence>
<dbReference type="GO" id="GO:0005524">
    <property type="term" value="F:ATP binding"/>
    <property type="evidence" value="ECO:0007669"/>
    <property type="project" value="UniProtKB-KW"/>
</dbReference>
<accession>A0AAV4A5T6</accession>
<evidence type="ECO:0000256" key="6">
    <source>
        <dbReference type="ARBA" id="ARBA00022840"/>
    </source>
</evidence>
<keyword evidence="6 11" id="KW-0067">ATP-binding</keyword>
<dbReference type="InterPro" id="IPR009080">
    <property type="entry name" value="tRNAsynth_Ia_anticodon-bd"/>
</dbReference>
<evidence type="ECO:0000256" key="3">
    <source>
        <dbReference type="ARBA" id="ARBA00013164"/>
    </source>
</evidence>
<dbReference type="GO" id="GO:0032543">
    <property type="term" value="P:mitochondrial translation"/>
    <property type="evidence" value="ECO:0007669"/>
    <property type="project" value="TreeGrafter"/>
</dbReference>
<keyword evidence="4 11" id="KW-0436">Ligase</keyword>
<dbReference type="InterPro" id="IPR009008">
    <property type="entry name" value="Val/Leu/Ile-tRNA-synth_edit"/>
</dbReference>
<dbReference type="Proteomes" id="UP000735302">
    <property type="component" value="Unassembled WGS sequence"/>
</dbReference>
<feature type="region of interest" description="Disordered" evidence="12">
    <location>
        <begin position="911"/>
        <end position="934"/>
    </location>
</feature>
<dbReference type="SUPFAM" id="SSF52374">
    <property type="entry name" value="Nucleotidylyl transferase"/>
    <property type="match status" value="1"/>
</dbReference>
<protein>
    <recommendedName>
        <fullName evidence="3">leucine--tRNA ligase</fullName>
        <ecNumber evidence="3">6.1.1.4</ecNumber>
    </recommendedName>
    <alternativeName>
        <fullName evidence="9">Leucyl-tRNA synthetase</fullName>
    </alternativeName>
</protein>
<sequence length="934" mass="107143">MKALGPLTWCRLSKLLNQWRWKTSGFHAKHTRCIFSKTGEWDQRLTNETRLEIEEHWRPIIKEHDARKAEETKATDCKKPKFYALSMFPYPSGNLHIGHIRVYTISDVMARYQQAQGKAVIHPIGWDAFGLPAENAAIERGVRAKDWTYSNIKRMKQQLKKLGLSFDWSREVATCDPLYYKWTQWIFLKMYEKGLAFQKKGLVNWDPVDMTVLADEQIDDQGCSWRSGAKVEQKYLTQWYLRTTAFSQSLLDGLNEIDSTLWRDIIKLQKNWISECNGYRVEFEISQQIPEGSDSSSLSIYTEDVDLIYGVSHICVKASSYLCVDCRLQEEGTVLPVQAIHPFTNKPLSLVVTNEKEMFENRDTMLAIPSISKKARLVADQLGFSYHDVLSHEDKKLINSNELNGLHREEAAVKTQEKLMAMGAGGEPVSERLNDWLISRQRYWGTPIPIIHCDNCGAVPVPYKDLPVELPDVKIISTKGGQSPLAENEKWLHTACPKCSASAKRETDTMDTFVDSTWYFLRYLDTHNQELPFDPALAKKYMPVDLYVGGKEHAVLHLYFARFVCHFLNSIGLLPYREPFSNLLTQGMVKGQSYRVKETGKYIPVDQVDLSGKKPVEKSTGAELVTEYEKMSKSKYNGVEPEDVLREFGVDSTRLCIVSNVSPHSDRNWSNEVYKGVLTWQGKVWTLVTSFHNCRILDASTDEKEHENEMRDTKDFEIWESKIDDIRNHIINNVNFQMDVTFHINSAISRLHSFTSWLSKVPLEISRNSRAYERALGDLLVMISPIAPHFTSELWVGLRSCTMYDSHDWACDVLDQRWPQLDDDFMMPLTYRINNVDVSELGVPYKMFNQLTSELALSLVLQDPSFCQLVSQPTSIENYQLKIDKGFKALLSLKIPGLDVGIDKAGSSAEKSKQAKKLGKQKKKLRTMEMDINS</sequence>
<dbReference type="Gene3D" id="3.40.50.620">
    <property type="entry name" value="HUPs"/>
    <property type="match status" value="2"/>
</dbReference>
<dbReference type="InterPro" id="IPR013155">
    <property type="entry name" value="M/V/L/I-tRNA-synth_anticd-bd"/>
</dbReference>
<dbReference type="Pfam" id="PF00133">
    <property type="entry name" value="tRNA-synt_1"/>
    <property type="match status" value="3"/>
</dbReference>
<dbReference type="Gene3D" id="1.10.730.10">
    <property type="entry name" value="Isoleucyl-tRNA Synthetase, Domain 1"/>
    <property type="match status" value="1"/>
</dbReference>
<evidence type="ECO:0000313" key="15">
    <source>
        <dbReference type="EMBL" id="GFO02735.1"/>
    </source>
</evidence>
<evidence type="ECO:0000256" key="9">
    <source>
        <dbReference type="ARBA" id="ARBA00030520"/>
    </source>
</evidence>
<comment type="caution">
    <text evidence="15">The sequence shown here is derived from an EMBL/GenBank/DDBJ whole genome shotgun (WGS) entry which is preliminary data.</text>
</comment>
<dbReference type="InterPro" id="IPR002302">
    <property type="entry name" value="Leu-tRNA-ligase"/>
</dbReference>
<dbReference type="FunFam" id="3.40.50.620:FF:000003">
    <property type="entry name" value="Leucine--tRNA ligase"/>
    <property type="match status" value="1"/>
</dbReference>
<feature type="domain" description="Aminoacyl-tRNA synthetase class Ia" evidence="13">
    <location>
        <begin position="72"/>
        <end position="260"/>
    </location>
</feature>
<proteinExistence type="inferred from homology"/>
<evidence type="ECO:0000256" key="8">
    <source>
        <dbReference type="ARBA" id="ARBA00023146"/>
    </source>
</evidence>
<gene>
    <name evidence="15" type="ORF">PoB_002924000</name>
</gene>
<dbReference type="InterPro" id="IPR002300">
    <property type="entry name" value="aa-tRNA-synth_Ia"/>
</dbReference>
<dbReference type="SUPFAM" id="SSF50677">
    <property type="entry name" value="ValRS/IleRS/LeuRS editing domain"/>
    <property type="match status" value="1"/>
</dbReference>
<evidence type="ECO:0000259" key="14">
    <source>
        <dbReference type="Pfam" id="PF08264"/>
    </source>
</evidence>
<dbReference type="GO" id="GO:0004823">
    <property type="term" value="F:leucine-tRNA ligase activity"/>
    <property type="evidence" value="ECO:0007669"/>
    <property type="project" value="UniProtKB-EC"/>
</dbReference>
<keyword evidence="5 11" id="KW-0547">Nucleotide-binding</keyword>
<evidence type="ECO:0000256" key="12">
    <source>
        <dbReference type="SAM" id="MobiDB-lite"/>
    </source>
</evidence>
<reference evidence="15 16" key="1">
    <citation type="journal article" date="2021" name="Elife">
        <title>Chloroplast acquisition without the gene transfer in kleptoplastic sea slugs, Plakobranchus ocellatus.</title>
        <authorList>
            <person name="Maeda T."/>
            <person name="Takahashi S."/>
            <person name="Yoshida T."/>
            <person name="Shimamura S."/>
            <person name="Takaki Y."/>
            <person name="Nagai Y."/>
            <person name="Toyoda A."/>
            <person name="Suzuki Y."/>
            <person name="Arimoto A."/>
            <person name="Ishii H."/>
            <person name="Satoh N."/>
            <person name="Nishiyama T."/>
            <person name="Hasebe M."/>
            <person name="Maruyama T."/>
            <person name="Minagawa J."/>
            <person name="Obokata J."/>
            <person name="Shigenobu S."/>
        </authorList>
    </citation>
    <scope>NUCLEOTIDE SEQUENCE [LARGE SCALE GENOMIC DNA]</scope>
</reference>
<comment type="similarity">
    <text evidence="2 11">Belongs to the class-I aminoacyl-tRNA synthetase family.</text>
</comment>
<dbReference type="GO" id="GO:0006429">
    <property type="term" value="P:leucyl-tRNA aminoacylation"/>
    <property type="evidence" value="ECO:0007669"/>
    <property type="project" value="InterPro"/>
</dbReference>
<keyword evidence="8 11" id="KW-0030">Aminoacyl-tRNA synthetase</keyword>
<comment type="catalytic activity">
    <reaction evidence="10">
        <text>tRNA(Leu) + L-leucine + ATP = L-leucyl-tRNA(Leu) + AMP + diphosphate</text>
        <dbReference type="Rhea" id="RHEA:11688"/>
        <dbReference type="Rhea" id="RHEA-COMP:9613"/>
        <dbReference type="Rhea" id="RHEA-COMP:9622"/>
        <dbReference type="ChEBI" id="CHEBI:30616"/>
        <dbReference type="ChEBI" id="CHEBI:33019"/>
        <dbReference type="ChEBI" id="CHEBI:57427"/>
        <dbReference type="ChEBI" id="CHEBI:78442"/>
        <dbReference type="ChEBI" id="CHEBI:78494"/>
        <dbReference type="ChEBI" id="CHEBI:456215"/>
        <dbReference type="EC" id="6.1.1.4"/>
    </reaction>
</comment>